<dbReference type="SUPFAM" id="SSF53822">
    <property type="entry name" value="Periplasmic binding protein-like I"/>
    <property type="match status" value="1"/>
</dbReference>
<dbReference type="RefSeq" id="WP_045087933.1">
    <property type="nucleotide sequence ID" value="NZ_LN824141.1"/>
</dbReference>
<dbReference type="Pfam" id="PF13377">
    <property type="entry name" value="Peripla_BP_3"/>
    <property type="match status" value="1"/>
</dbReference>
<accession>A0A0C7NRK7</accession>
<dbReference type="Proteomes" id="UP000032809">
    <property type="component" value="Chromosome I"/>
</dbReference>
<keyword evidence="3" id="KW-0804">Transcription</keyword>
<dbReference type="PANTHER" id="PTHR30146">
    <property type="entry name" value="LACI-RELATED TRANSCRIPTIONAL REPRESSOR"/>
    <property type="match status" value="1"/>
</dbReference>
<keyword evidence="6" id="KW-1185">Reference proteome</keyword>
<dbReference type="Gene3D" id="3.40.50.2300">
    <property type="match status" value="2"/>
</dbReference>
<organism evidence="5 6">
    <name type="scientific">Defluviitoga tunisiensis</name>
    <dbReference type="NCBI Taxonomy" id="1006576"/>
    <lineage>
        <taxon>Bacteria</taxon>
        <taxon>Thermotogati</taxon>
        <taxon>Thermotogota</taxon>
        <taxon>Thermotogae</taxon>
        <taxon>Petrotogales</taxon>
        <taxon>Petrotogaceae</taxon>
        <taxon>Defluviitoga</taxon>
    </lineage>
</organism>
<dbReference type="GO" id="GO:0000976">
    <property type="term" value="F:transcription cis-regulatory region binding"/>
    <property type="evidence" value="ECO:0007669"/>
    <property type="project" value="TreeGrafter"/>
</dbReference>
<evidence type="ECO:0000256" key="3">
    <source>
        <dbReference type="ARBA" id="ARBA00023163"/>
    </source>
</evidence>
<dbReference type="AlphaFoldDB" id="A0A0C7NRK7"/>
<dbReference type="Pfam" id="PF00356">
    <property type="entry name" value="LacI"/>
    <property type="match status" value="1"/>
</dbReference>
<dbReference type="SMART" id="SM00354">
    <property type="entry name" value="HTH_LACI"/>
    <property type="match status" value="1"/>
</dbReference>
<evidence type="ECO:0000256" key="2">
    <source>
        <dbReference type="ARBA" id="ARBA00023125"/>
    </source>
</evidence>
<dbReference type="InterPro" id="IPR010982">
    <property type="entry name" value="Lambda_DNA-bd_dom_sf"/>
</dbReference>
<feature type="domain" description="HTH lacI-type" evidence="4">
    <location>
        <begin position="2"/>
        <end position="53"/>
    </location>
</feature>
<reference evidence="6" key="1">
    <citation type="submission" date="2014-11" db="EMBL/GenBank/DDBJ databases">
        <authorList>
            <person name="Wibberg D."/>
        </authorList>
    </citation>
    <scope>NUCLEOTIDE SEQUENCE [LARGE SCALE GENOMIC DNA]</scope>
    <source>
        <strain evidence="6">L3</strain>
    </source>
</reference>
<dbReference type="PANTHER" id="PTHR30146:SF24">
    <property type="entry name" value="XYLOSE OPERON REGULATORY PROTEIN"/>
    <property type="match status" value="1"/>
</dbReference>
<dbReference type="KEGG" id="dtn:DTL3_1200"/>
<keyword evidence="2" id="KW-0238">DNA-binding</keyword>
<dbReference type="Gene3D" id="1.10.260.40">
    <property type="entry name" value="lambda repressor-like DNA-binding domains"/>
    <property type="match status" value="1"/>
</dbReference>
<sequence length="330" mass="37342">MATIRDVARVSGYSIATVSRVLNGYDNVSPETRKKVLKVVKELNYKRSDSMKGSSYKVVGVLVPDLFGYYYGIIAESIKEVLIKSHIEMFLSTFRNSIEKEKEALEEFFGRKVDGIIVCTTYDDEDSLEKFVTTGIPVVALDRDQSELKIDIITIENYNSTLKIAQYLYNMGHKRVVHVEGPLRIYSARERKKAFQDFAQKNKDFEVIFIPGGFDAQSGYTSIKQYLKKNGKDFTAAFFVNDWVALGGLKALREAGYSCPEDVSVVGFDDAPFAKYLHPSLTTICQPMYEMGLNAGKLIVEKLEGKKESRVKRRIILPTEIVVRDSVKKI</sequence>
<keyword evidence="1" id="KW-0805">Transcription regulation</keyword>
<evidence type="ECO:0000313" key="6">
    <source>
        <dbReference type="Proteomes" id="UP000032809"/>
    </source>
</evidence>
<evidence type="ECO:0000313" key="5">
    <source>
        <dbReference type="EMBL" id="CEP78502.1"/>
    </source>
</evidence>
<gene>
    <name evidence="5" type="primary">lacI3</name>
    <name evidence="5" type="ORF">DTL3_1200</name>
</gene>
<dbReference type="InterPro" id="IPR028082">
    <property type="entry name" value="Peripla_BP_I"/>
</dbReference>
<dbReference type="CDD" id="cd01392">
    <property type="entry name" value="HTH_LacI"/>
    <property type="match status" value="1"/>
</dbReference>
<dbReference type="GO" id="GO:0003700">
    <property type="term" value="F:DNA-binding transcription factor activity"/>
    <property type="evidence" value="ECO:0007669"/>
    <property type="project" value="TreeGrafter"/>
</dbReference>
<dbReference type="InterPro" id="IPR046335">
    <property type="entry name" value="LacI/GalR-like_sensor"/>
</dbReference>
<dbReference type="HOGENOM" id="CLU_037628_6_0_0"/>
<dbReference type="OrthoDB" id="47944at2"/>
<dbReference type="CDD" id="cd06290">
    <property type="entry name" value="PBP1_LacI-like"/>
    <property type="match status" value="1"/>
</dbReference>
<dbReference type="InterPro" id="IPR000843">
    <property type="entry name" value="HTH_LacI"/>
</dbReference>
<name>A0A0C7NRK7_DEFTU</name>
<dbReference type="EMBL" id="LN824141">
    <property type="protein sequence ID" value="CEP78502.1"/>
    <property type="molecule type" value="Genomic_DNA"/>
</dbReference>
<evidence type="ECO:0000259" key="4">
    <source>
        <dbReference type="PROSITE" id="PS50932"/>
    </source>
</evidence>
<dbReference type="SUPFAM" id="SSF47413">
    <property type="entry name" value="lambda repressor-like DNA-binding domains"/>
    <property type="match status" value="1"/>
</dbReference>
<proteinExistence type="predicted"/>
<protein>
    <submittedName>
        <fullName evidence="5">LacI family transcription regulator</fullName>
    </submittedName>
</protein>
<evidence type="ECO:0000256" key="1">
    <source>
        <dbReference type="ARBA" id="ARBA00023015"/>
    </source>
</evidence>
<dbReference type="STRING" id="1006576.DTL3_1200"/>
<dbReference type="PROSITE" id="PS50932">
    <property type="entry name" value="HTH_LACI_2"/>
    <property type="match status" value="1"/>
</dbReference>